<reference evidence="2" key="1">
    <citation type="journal article" date="2021" name="Proc. Natl. Acad. Sci. U.S.A.">
        <title>A Catalog of Tens of Thousands of Viruses from Human Metagenomes Reveals Hidden Associations with Chronic Diseases.</title>
        <authorList>
            <person name="Tisza M.J."/>
            <person name="Buck C.B."/>
        </authorList>
    </citation>
    <scope>NUCLEOTIDE SEQUENCE</scope>
    <source>
        <strain evidence="2">Ctsus30</strain>
    </source>
</reference>
<protein>
    <submittedName>
        <fullName evidence="2">Uncharacterized protein</fullName>
    </submittedName>
</protein>
<accession>A0A8S5MWP4</accession>
<name>A0A8S5MWP4_9CAUD</name>
<evidence type="ECO:0000313" key="2">
    <source>
        <dbReference type="EMBL" id="DAD86307.1"/>
    </source>
</evidence>
<keyword evidence="1" id="KW-1133">Transmembrane helix</keyword>
<feature type="transmembrane region" description="Helical" evidence="1">
    <location>
        <begin position="37"/>
        <end position="64"/>
    </location>
</feature>
<evidence type="ECO:0000256" key="1">
    <source>
        <dbReference type="SAM" id="Phobius"/>
    </source>
</evidence>
<organism evidence="2">
    <name type="scientific">Siphoviridae sp. ctsus30</name>
    <dbReference type="NCBI Taxonomy" id="2826488"/>
    <lineage>
        <taxon>Viruses</taxon>
        <taxon>Duplodnaviria</taxon>
        <taxon>Heunggongvirae</taxon>
        <taxon>Uroviricota</taxon>
        <taxon>Caudoviricetes</taxon>
    </lineage>
</organism>
<proteinExistence type="predicted"/>
<sequence>MSYNNTNKNFDVSSTVYFIFCILFVVTGVWFPTAFMWVVWAFVGYVAVVMVITIIALIVAAVMVHKASKWF</sequence>
<dbReference type="EMBL" id="BK014997">
    <property type="protein sequence ID" value="DAD86307.1"/>
    <property type="molecule type" value="Genomic_DNA"/>
</dbReference>
<keyword evidence="1" id="KW-0812">Transmembrane</keyword>
<keyword evidence="1" id="KW-0472">Membrane</keyword>
<feature type="transmembrane region" description="Helical" evidence="1">
    <location>
        <begin position="12"/>
        <end position="31"/>
    </location>
</feature>